<evidence type="ECO:0000256" key="2">
    <source>
        <dbReference type="PROSITE-ProRule" id="PRU00169"/>
    </source>
</evidence>
<dbReference type="GO" id="GO:0000160">
    <property type="term" value="P:phosphorelay signal transduction system"/>
    <property type="evidence" value="ECO:0007669"/>
    <property type="project" value="InterPro"/>
</dbReference>
<evidence type="ECO:0000256" key="1">
    <source>
        <dbReference type="ARBA" id="ARBA00022553"/>
    </source>
</evidence>
<dbReference type="RefSeq" id="WP_144068009.1">
    <property type="nucleotide sequence ID" value="NZ_CP041636.1"/>
</dbReference>
<dbReference type="InterPro" id="IPR001789">
    <property type="entry name" value="Sig_transdc_resp-reg_receiver"/>
</dbReference>
<keyword evidence="1 2" id="KW-0597">Phosphoprotein</keyword>
<protein>
    <submittedName>
        <fullName evidence="4">Response regulator</fullName>
    </submittedName>
</protein>
<dbReference type="PANTHER" id="PTHR44591:SF23">
    <property type="entry name" value="CHEY SUBFAMILY"/>
    <property type="match status" value="1"/>
</dbReference>
<dbReference type="SUPFAM" id="SSF52172">
    <property type="entry name" value="CheY-like"/>
    <property type="match status" value="1"/>
</dbReference>
<evidence type="ECO:0000259" key="3">
    <source>
        <dbReference type="PROSITE" id="PS50110"/>
    </source>
</evidence>
<evidence type="ECO:0000313" key="4">
    <source>
        <dbReference type="EMBL" id="QDO97028.1"/>
    </source>
</evidence>
<evidence type="ECO:0000313" key="5">
    <source>
        <dbReference type="Proteomes" id="UP000317496"/>
    </source>
</evidence>
<gene>
    <name evidence="4" type="ORF">FNB15_06965</name>
</gene>
<dbReference type="InterPro" id="IPR050595">
    <property type="entry name" value="Bact_response_regulator"/>
</dbReference>
<dbReference type="AlphaFoldDB" id="A0A516GZS4"/>
<dbReference type="Gene3D" id="3.40.50.2300">
    <property type="match status" value="1"/>
</dbReference>
<dbReference type="Pfam" id="PF00072">
    <property type="entry name" value="Response_reg"/>
    <property type="match status" value="1"/>
</dbReference>
<dbReference type="PANTHER" id="PTHR44591">
    <property type="entry name" value="STRESS RESPONSE REGULATOR PROTEIN 1"/>
    <property type="match status" value="1"/>
</dbReference>
<reference evidence="4 5" key="1">
    <citation type="submission" date="2019-07" db="EMBL/GenBank/DDBJ databases">
        <title>Genome sequencing for Ferrovibrio sp. K5.</title>
        <authorList>
            <person name="Park S.-J."/>
        </authorList>
    </citation>
    <scope>NUCLEOTIDE SEQUENCE [LARGE SCALE GENOMIC DNA]</scope>
    <source>
        <strain evidence="4 5">K5</strain>
    </source>
</reference>
<dbReference type="InterPro" id="IPR011006">
    <property type="entry name" value="CheY-like_superfamily"/>
</dbReference>
<feature type="domain" description="Response regulatory" evidence="3">
    <location>
        <begin position="3"/>
        <end position="120"/>
    </location>
</feature>
<proteinExistence type="predicted"/>
<dbReference type="OrthoDB" id="5456285at2"/>
<dbReference type="SMART" id="SM00448">
    <property type="entry name" value="REC"/>
    <property type="match status" value="1"/>
</dbReference>
<dbReference type="EMBL" id="CP041636">
    <property type="protein sequence ID" value="QDO97028.1"/>
    <property type="molecule type" value="Genomic_DNA"/>
</dbReference>
<dbReference type="PROSITE" id="PS50110">
    <property type="entry name" value="RESPONSE_REGULATORY"/>
    <property type="match status" value="1"/>
</dbReference>
<dbReference type="KEGG" id="fer:FNB15_06965"/>
<name>A0A516GZS4_9PROT</name>
<dbReference type="Proteomes" id="UP000317496">
    <property type="component" value="Chromosome"/>
</dbReference>
<accession>A0A516GZS4</accession>
<sequence>MARILVIDDNPEFREILRAHLEATGHHTVLASNGEEGLAALERGDLDMVLTDILMPRRDGVEVLRETKRRWPGLPVIAISGGGWIKATELLGMAERLGADQVLQKPVRRDALIKAVDEALQANLKKQA</sequence>
<feature type="modified residue" description="4-aspartylphosphate" evidence="2">
    <location>
        <position position="52"/>
    </location>
</feature>
<keyword evidence="5" id="KW-1185">Reference proteome</keyword>
<organism evidence="4 5">
    <name type="scientific">Ferrovibrio terrae</name>
    <dbReference type="NCBI Taxonomy" id="2594003"/>
    <lineage>
        <taxon>Bacteria</taxon>
        <taxon>Pseudomonadati</taxon>
        <taxon>Pseudomonadota</taxon>
        <taxon>Alphaproteobacteria</taxon>
        <taxon>Rhodospirillales</taxon>
        <taxon>Rhodospirillaceae</taxon>
        <taxon>Ferrovibrio</taxon>
    </lineage>
</organism>